<dbReference type="GeneID" id="43584645"/>
<evidence type="ECO:0000313" key="2">
    <source>
        <dbReference type="Proteomes" id="UP000398389"/>
    </source>
</evidence>
<dbReference type="Proteomes" id="UP000398389">
    <property type="component" value="Unassembled WGS sequence"/>
</dbReference>
<reference evidence="1 2" key="1">
    <citation type="submission" date="2019-09" db="EMBL/GenBank/DDBJ databases">
        <authorList>
            <person name="Brejova B."/>
        </authorList>
    </citation>
    <scope>NUCLEOTIDE SEQUENCE [LARGE SCALE GENOMIC DNA]</scope>
</reference>
<dbReference type="InterPro" id="IPR013924">
    <property type="entry name" value="RNase_H2_suC"/>
</dbReference>
<dbReference type="GO" id="GO:0006401">
    <property type="term" value="P:RNA catabolic process"/>
    <property type="evidence" value="ECO:0007669"/>
    <property type="project" value="InterPro"/>
</dbReference>
<dbReference type="EMBL" id="CABVLU010000005">
    <property type="protein sequence ID" value="VVT57710.1"/>
    <property type="molecule type" value="Genomic_DNA"/>
</dbReference>
<dbReference type="OrthoDB" id="6222486at2759"/>
<dbReference type="PANTHER" id="PTHR47204">
    <property type="entry name" value="OS02G0168900 PROTEIN"/>
    <property type="match status" value="1"/>
</dbReference>
<sequence length="233" mass="26431">MTEIKLSLNSASVSTENKARKGNVCHVLPCHITPSGPTSTASKYFHIKEVEQPKPAEKDTTLTTTITAEPDIKTEKETEITAQKEEKEKIAQKEETLVATDKKGKKVYETYFRGRKLKGVEVSLPDDLVGVIVQETEIKTVMESSNKRPREDDFDNDFIEEYDDDVALTNSIDIAKKVKVWEQLEPELAFEKIMVWDHEKVPNSDTNQYITGITDWVKLAHAIHDPVEINDNN</sequence>
<proteinExistence type="predicted"/>
<gene>
    <name evidence="1" type="ORF">SAPINGB_P005831</name>
</gene>
<dbReference type="AlphaFoldDB" id="A0A5E8C3V6"/>
<accession>A0A5E8C3V6</accession>
<dbReference type="PANTHER" id="PTHR47204:SF1">
    <property type="entry name" value="RIBONUCLEASE H2 SUBUNIT C"/>
    <property type="match status" value="1"/>
</dbReference>
<dbReference type="GO" id="GO:0032299">
    <property type="term" value="C:ribonuclease H2 complex"/>
    <property type="evidence" value="ECO:0007669"/>
    <property type="project" value="InterPro"/>
</dbReference>
<dbReference type="RefSeq" id="XP_031856436.1">
    <property type="nucleotide sequence ID" value="XM_032000545.1"/>
</dbReference>
<dbReference type="Pfam" id="PF08615">
    <property type="entry name" value="RNase_H2_suC"/>
    <property type="match status" value="1"/>
</dbReference>
<organism evidence="1 2">
    <name type="scientific">Magnusiomyces paraingens</name>
    <dbReference type="NCBI Taxonomy" id="2606893"/>
    <lineage>
        <taxon>Eukaryota</taxon>
        <taxon>Fungi</taxon>
        <taxon>Dikarya</taxon>
        <taxon>Ascomycota</taxon>
        <taxon>Saccharomycotina</taxon>
        <taxon>Dipodascomycetes</taxon>
        <taxon>Dipodascales</taxon>
        <taxon>Dipodascaceae</taxon>
        <taxon>Magnusiomyces</taxon>
    </lineage>
</organism>
<keyword evidence="2" id="KW-1185">Reference proteome</keyword>
<dbReference type="CDD" id="cd09271">
    <property type="entry name" value="RNase_H2-C"/>
    <property type="match status" value="1"/>
</dbReference>
<evidence type="ECO:0000313" key="1">
    <source>
        <dbReference type="EMBL" id="VVT57710.1"/>
    </source>
</evidence>
<protein>
    <submittedName>
        <fullName evidence="1">Uncharacterized protein</fullName>
    </submittedName>
</protein>
<name>A0A5E8C3V6_9ASCO</name>
<dbReference type="Gene3D" id="2.40.128.680">
    <property type="match status" value="1"/>
</dbReference>